<gene>
    <name evidence="5" type="ORF">D623_10008344</name>
</gene>
<dbReference type="Pfam" id="PF08295">
    <property type="entry name" value="Sin3_corepress"/>
    <property type="match status" value="1"/>
</dbReference>
<evidence type="ECO:0000256" key="3">
    <source>
        <dbReference type="PROSITE-ProRule" id="PRU00810"/>
    </source>
</evidence>
<evidence type="ECO:0000259" key="4">
    <source>
        <dbReference type="SMART" id="SM00761"/>
    </source>
</evidence>
<dbReference type="SUPFAM" id="SSF47762">
    <property type="entry name" value="PAH2 domain"/>
    <property type="match status" value="1"/>
</dbReference>
<dbReference type="GO" id="GO:0000122">
    <property type="term" value="P:negative regulation of transcription by RNA polymerase II"/>
    <property type="evidence" value="ECO:0007669"/>
    <property type="project" value="TreeGrafter"/>
</dbReference>
<dbReference type="PANTHER" id="PTHR12346">
    <property type="entry name" value="SIN3B-RELATED"/>
    <property type="match status" value="1"/>
</dbReference>
<evidence type="ECO:0000313" key="5">
    <source>
        <dbReference type="EMBL" id="EPQ01712.1"/>
    </source>
</evidence>
<dbReference type="InterPro" id="IPR039774">
    <property type="entry name" value="Sin3-like"/>
</dbReference>
<feature type="domain" description="Histone deacetylase interacting" evidence="4">
    <location>
        <begin position="124"/>
        <end position="224"/>
    </location>
</feature>
<dbReference type="Proteomes" id="UP000052978">
    <property type="component" value="Unassembled WGS sequence"/>
</dbReference>
<dbReference type="FunFam" id="1.20.1160.11:FF:000002">
    <property type="entry name" value="Paired amphipathic helix protein SIN3"/>
    <property type="match status" value="1"/>
</dbReference>
<organism evidence="5 6">
    <name type="scientific">Myotis brandtii</name>
    <name type="common">Brandt's bat</name>
    <dbReference type="NCBI Taxonomy" id="109478"/>
    <lineage>
        <taxon>Eukaryota</taxon>
        <taxon>Metazoa</taxon>
        <taxon>Chordata</taxon>
        <taxon>Craniata</taxon>
        <taxon>Vertebrata</taxon>
        <taxon>Euteleostomi</taxon>
        <taxon>Mammalia</taxon>
        <taxon>Eutheria</taxon>
        <taxon>Laurasiatheria</taxon>
        <taxon>Chiroptera</taxon>
        <taxon>Yangochiroptera</taxon>
        <taxon>Vespertilionidae</taxon>
        <taxon>Myotis</taxon>
    </lineage>
</organism>
<dbReference type="Pfam" id="PF02671">
    <property type="entry name" value="PAH"/>
    <property type="match status" value="1"/>
</dbReference>
<evidence type="ECO:0000313" key="6">
    <source>
        <dbReference type="Proteomes" id="UP000052978"/>
    </source>
</evidence>
<sequence>MDAQSTDNTNFSPQKKMKLRGTKDLSIAAVGKYGTLQEFSFFDKVRRVLKSQEVYENFLRCIALFNQELVSGSELLQLVSPFLGKFPELFAQFKSFLGVKELSFAPPMSDRSGDGISREIDYSSCKRIGSSYRALPKTYQQPKCSGRTAICKEVLNDTWVSFPSWSEDSTFVSSKKTPYEEQLHRCEDERFELDVVLETNLATIRVLESVQKKLSRMAPEDQDKFRLDDCLGGTSEVIQRRAIHRIYGDKAPEIIESLKKNPVTAVPVVLKRFPQLWPLGTRSLVLLSQRSSQGGEGGGGGPWGLRVPYWGSQSSFIFLFPSREESMVNTCPSPLPPHT</sequence>
<keyword evidence="6" id="KW-1185">Reference proteome</keyword>
<dbReference type="InterPro" id="IPR036600">
    <property type="entry name" value="PAH_sf"/>
</dbReference>
<reference evidence="5 6" key="1">
    <citation type="journal article" date="2013" name="Nat. Commun.">
        <title>Genome analysis reveals insights into physiology and longevity of the Brandt's bat Myotis brandtii.</title>
        <authorList>
            <person name="Seim I."/>
            <person name="Fang X."/>
            <person name="Xiong Z."/>
            <person name="Lobanov A.V."/>
            <person name="Huang Z."/>
            <person name="Ma S."/>
            <person name="Feng Y."/>
            <person name="Turanov A.A."/>
            <person name="Zhu Y."/>
            <person name="Lenz T.L."/>
            <person name="Gerashchenko M.V."/>
            <person name="Fan D."/>
            <person name="Hee Yim S."/>
            <person name="Yao X."/>
            <person name="Jordan D."/>
            <person name="Xiong Y."/>
            <person name="Ma Y."/>
            <person name="Lyapunov A.N."/>
            <person name="Chen G."/>
            <person name="Kulakova O.I."/>
            <person name="Sun Y."/>
            <person name="Lee S.G."/>
            <person name="Bronson R.T."/>
            <person name="Moskalev A.A."/>
            <person name="Sunyaev S.R."/>
            <person name="Zhang G."/>
            <person name="Krogh A."/>
            <person name="Wang J."/>
            <person name="Gladyshev V.N."/>
        </authorList>
    </citation>
    <scope>NUCLEOTIDE SEQUENCE [LARGE SCALE GENOMIC DNA]</scope>
</reference>
<keyword evidence="2 3" id="KW-0539">Nucleus</keyword>
<dbReference type="PROSITE" id="PS51477">
    <property type="entry name" value="PAH"/>
    <property type="match status" value="1"/>
</dbReference>
<dbReference type="PANTHER" id="PTHR12346:SF1">
    <property type="entry name" value="PAIRED AMPHIPATHIC HELIX PROTEIN SIN3B"/>
    <property type="match status" value="1"/>
</dbReference>
<dbReference type="InterPro" id="IPR003822">
    <property type="entry name" value="PAH"/>
</dbReference>
<comment type="subcellular location">
    <subcellularLocation>
        <location evidence="1 3">Nucleus</location>
    </subcellularLocation>
</comment>
<dbReference type="GO" id="GO:0003714">
    <property type="term" value="F:transcription corepressor activity"/>
    <property type="evidence" value="ECO:0007669"/>
    <property type="project" value="InterPro"/>
</dbReference>
<proteinExistence type="predicted"/>
<dbReference type="SMART" id="SM00761">
    <property type="entry name" value="HDAC_interact"/>
    <property type="match status" value="1"/>
</dbReference>
<dbReference type="AlphaFoldDB" id="S7P2A1"/>
<protein>
    <submittedName>
        <fullName evidence="5">Paired amphipathic helix protein Sin3b</fullName>
    </submittedName>
</protein>
<name>S7P2A1_MYOBR</name>
<dbReference type="InterPro" id="IPR013194">
    <property type="entry name" value="HDAC_interact_dom"/>
</dbReference>
<dbReference type="GO" id="GO:0070822">
    <property type="term" value="C:Sin3-type complex"/>
    <property type="evidence" value="ECO:0007669"/>
    <property type="project" value="TreeGrafter"/>
</dbReference>
<evidence type="ECO:0000256" key="2">
    <source>
        <dbReference type="ARBA" id="ARBA00023242"/>
    </source>
</evidence>
<dbReference type="EMBL" id="KE161093">
    <property type="protein sequence ID" value="EPQ01712.1"/>
    <property type="molecule type" value="Genomic_DNA"/>
</dbReference>
<evidence type="ECO:0000256" key="1">
    <source>
        <dbReference type="ARBA" id="ARBA00004123"/>
    </source>
</evidence>
<accession>S7P2A1</accession>
<dbReference type="Gene3D" id="1.20.1160.11">
    <property type="entry name" value="Paired amphipathic helix"/>
    <property type="match status" value="1"/>
</dbReference>